<dbReference type="EMBL" id="QRHO01000085">
    <property type="protein sequence ID" value="RHF77862.1"/>
    <property type="molecule type" value="Genomic_DNA"/>
</dbReference>
<accession>A0A414QAS8</accession>
<organism evidence="2 3">
    <name type="scientific">Coprococcus comes</name>
    <dbReference type="NCBI Taxonomy" id="410072"/>
    <lineage>
        <taxon>Bacteria</taxon>
        <taxon>Bacillati</taxon>
        <taxon>Bacillota</taxon>
        <taxon>Clostridia</taxon>
        <taxon>Lachnospirales</taxon>
        <taxon>Lachnospiraceae</taxon>
        <taxon>Coprococcus</taxon>
    </lineage>
</organism>
<feature type="chain" id="PRO_5019403492" evidence="1">
    <location>
        <begin position="30"/>
        <end position="44"/>
    </location>
</feature>
<dbReference type="Proteomes" id="UP000284579">
    <property type="component" value="Unassembled WGS sequence"/>
</dbReference>
<proteinExistence type="predicted"/>
<gene>
    <name evidence="2" type="ORF">DW656_17925</name>
</gene>
<feature type="non-terminal residue" evidence="2">
    <location>
        <position position="44"/>
    </location>
</feature>
<reference evidence="2 3" key="1">
    <citation type="submission" date="2018-08" db="EMBL/GenBank/DDBJ databases">
        <title>A genome reference for cultivated species of the human gut microbiota.</title>
        <authorList>
            <person name="Zou Y."/>
            <person name="Xue W."/>
            <person name="Luo G."/>
        </authorList>
    </citation>
    <scope>NUCLEOTIDE SEQUENCE [LARGE SCALE GENOMIC DNA]</scope>
    <source>
        <strain evidence="2 3">AM23-3</strain>
    </source>
</reference>
<evidence type="ECO:0000313" key="2">
    <source>
        <dbReference type="EMBL" id="RHF77862.1"/>
    </source>
</evidence>
<evidence type="ECO:0000256" key="1">
    <source>
        <dbReference type="SAM" id="SignalP"/>
    </source>
</evidence>
<keyword evidence="1" id="KW-0732">Signal</keyword>
<protein>
    <submittedName>
        <fullName evidence="2">Bacteriocin</fullName>
    </submittedName>
</protein>
<comment type="caution">
    <text evidence="2">The sequence shown here is derived from an EMBL/GenBank/DDBJ whole genome shotgun (WGS) entry which is preliminary data.</text>
</comment>
<feature type="signal peptide" evidence="1">
    <location>
        <begin position="1"/>
        <end position="29"/>
    </location>
</feature>
<dbReference type="AlphaFoldDB" id="A0A414QAS8"/>
<name>A0A414QAS8_9FIRM</name>
<sequence>MKHNFLTKMVSALLAVVLSTAAFSVTAFASGGEETTEPVAEQET</sequence>
<evidence type="ECO:0000313" key="3">
    <source>
        <dbReference type="Proteomes" id="UP000284579"/>
    </source>
</evidence>